<feature type="domain" description="Carbohydrate kinase PfkB" evidence="12">
    <location>
        <begin position="8"/>
        <end position="304"/>
    </location>
</feature>
<dbReference type="RefSeq" id="WP_110439183.1">
    <property type="nucleotide sequence ID" value="NZ_CP046393.1"/>
</dbReference>
<dbReference type="SUPFAM" id="SSF53613">
    <property type="entry name" value="Ribokinase-like"/>
    <property type="match status" value="1"/>
</dbReference>
<keyword evidence="3 11" id="KW-0808">Transferase</keyword>
<keyword evidence="6 11" id="KW-0418">Kinase</keyword>
<evidence type="ECO:0000256" key="10">
    <source>
        <dbReference type="ARBA" id="ARBA00047428"/>
    </source>
</evidence>
<dbReference type="PANTHER" id="PTHR46969:SF1">
    <property type="entry name" value="BIFUNCTIONAL PROTEIN HLDE"/>
    <property type="match status" value="1"/>
</dbReference>
<comment type="caution">
    <text evidence="14">The sequence shown here is derived from an EMBL/GenBank/DDBJ whole genome shotgun (WGS) entry which is preliminary data.</text>
</comment>
<dbReference type="SUPFAM" id="SSF52374">
    <property type="entry name" value="Nucleotidylyl transferase"/>
    <property type="match status" value="1"/>
</dbReference>
<dbReference type="AlphaFoldDB" id="A0A318N156"/>
<dbReference type="NCBIfam" id="TIGR00125">
    <property type="entry name" value="cyt_tran_rel"/>
    <property type="match status" value="1"/>
</dbReference>
<evidence type="ECO:0000256" key="9">
    <source>
        <dbReference type="ARBA" id="ARBA00023277"/>
    </source>
</evidence>
<comment type="catalytic activity">
    <reaction evidence="10 11">
        <text>D-glycero-beta-D-manno-heptose 1-phosphate + ATP + H(+) = ADP-D-glycero-beta-D-manno-heptose + diphosphate</text>
        <dbReference type="Rhea" id="RHEA:27465"/>
        <dbReference type="ChEBI" id="CHEBI:15378"/>
        <dbReference type="ChEBI" id="CHEBI:30616"/>
        <dbReference type="ChEBI" id="CHEBI:33019"/>
        <dbReference type="ChEBI" id="CHEBI:59967"/>
        <dbReference type="ChEBI" id="CHEBI:61593"/>
        <dbReference type="EC" id="2.7.7.70"/>
    </reaction>
</comment>
<keyword evidence="8 11" id="KW-0511">Multifunctional enzyme</keyword>
<dbReference type="InterPro" id="IPR011914">
    <property type="entry name" value="RfaE_dom_II"/>
</dbReference>
<dbReference type="EC" id="2.7.7.70" evidence="11"/>
<dbReference type="CDD" id="cd01172">
    <property type="entry name" value="RfaE_like"/>
    <property type="match status" value="1"/>
</dbReference>
<dbReference type="InterPro" id="IPR011913">
    <property type="entry name" value="RfaE_dom_I"/>
</dbReference>
<keyword evidence="5 11" id="KW-0547">Nucleotide-binding</keyword>
<proteinExistence type="inferred from homology"/>
<evidence type="ECO:0000256" key="8">
    <source>
        <dbReference type="ARBA" id="ARBA00023268"/>
    </source>
</evidence>
<comment type="pathway">
    <text evidence="11">Nucleotide-sugar biosynthesis; ADP-L-glycero-beta-D-manno-heptose biosynthesis; ADP-L-glycero-beta-D-manno-heptose from D-glycero-beta-D-manno-heptose 7-phosphate: step 1/4.</text>
</comment>
<dbReference type="GO" id="GO:0033785">
    <property type="term" value="F:heptose 7-phosphate kinase activity"/>
    <property type="evidence" value="ECO:0007669"/>
    <property type="project" value="UniProtKB-UniRule"/>
</dbReference>
<sequence>MDFSALTILCIGDIMLDRFIYGNVQRISPEAPVPVLHLNSQKEMLGGVGNVANNILSLNGKAVLVGLVGNDEYALKIKKIMRSKYIPEDSIISSPYRPTICKSRFIAANQQIIRADEESLIPLHSEEITLLIENIEKNIPSVQAVIISDYGKGVCHPEIIQFITQRAKHYSLPVFVDPKSRDFSLYRHATCITPNIAEASQAVQMSLKTDTDFEKAGQELLDITQGQAILITRSEKGMTLVEKNRNTQHIPSRAREVFDVSGAGDTVIATLALGVASGLCIRESMHIANAAAGVVIGKAGTSTATIAEVQNELKAQSSEETFPLVTPELISLNDLTLQVNKWKKQRLTIGFTNGCFDILHTGHISLLQSARTQCDRLIVALNSDTSIQRLKGPKRPINPLKERARLISAIRYVDAVVAFDDDTPLNLIQHIKPDILIKGADYIGKEVVGQDIVEQYNGKVILTELQKGFSTTNIIDKIKHL</sequence>
<dbReference type="GO" id="GO:0033786">
    <property type="term" value="F:heptose-1-phosphate adenylyltransferase activity"/>
    <property type="evidence" value="ECO:0007669"/>
    <property type="project" value="UniProtKB-UniRule"/>
</dbReference>
<dbReference type="GO" id="GO:0016773">
    <property type="term" value="F:phosphotransferase activity, alcohol group as acceptor"/>
    <property type="evidence" value="ECO:0007669"/>
    <property type="project" value="InterPro"/>
</dbReference>
<feature type="active site" evidence="11">
    <location>
        <position position="265"/>
    </location>
</feature>
<dbReference type="HAMAP" id="MF_01603">
    <property type="entry name" value="HldE"/>
    <property type="match status" value="1"/>
</dbReference>
<dbReference type="EC" id="2.7.1.167" evidence="11"/>
<dbReference type="Gene3D" id="3.40.1190.20">
    <property type="match status" value="1"/>
</dbReference>
<dbReference type="InterPro" id="IPR014729">
    <property type="entry name" value="Rossmann-like_a/b/a_fold"/>
</dbReference>
<evidence type="ECO:0000256" key="7">
    <source>
        <dbReference type="ARBA" id="ARBA00022840"/>
    </source>
</evidence>
<evidence type="ECO:0000259" key="13">
    <source>
        <dbReference type="Pfam" id="PF01467"/>
    </source>
</evidence>
<evidence type="ECO:0000256" key="3">
    <source>
        <dbReference type="ARBA" id="ARBA00022679"/>
    </source>
</evidence>
<name>A0A318N156_9PROT</name>
<comment type="pathway">
    <text evidence="11">Nucleotide-sugar biosynthesis; ADP-L-glycero-beta-D-manno-heptose biosynthesis; ADP-L-glycero-beta-D-manno-heptose from D-glycero-beta-D-manno-heptose 7-phosphate: step 3/4.</text>
</comment>
<evidence type="ECO:0000256" key="11">
    <source>
        <dbReference type="HAMAP-Rule" id="MF_01603"/>
    </source>
</evidence>
<dbReference type="Pfam" id="PF00294">
    <property type="entry name" value="PfkB"/>
    <property type="match status" value="1"/>
</dbReference>
<dbReference type="PANTHER" id="PTHR46969">
    <property type="entry name" value="BIFUNCTIONAL PROTEIN HLDE"/>
    <property type="match status" value="1"/>
</dbReference>
<comment type="similarity">
    <text evidence="11">In the N-terminal section; belongs to the carbohydrate kinase PfkB family.</text>
</comment>
<evidence type="ECO:0000256" key="2">
    <source>
        <dbReference type="ARBA" id="ARBA00003753"/>
    </source>
</evidence>
<dbReference type="InterPro" id="IPR023030">
    <property type="entry name" value="Bifunc_HldE"/>
</dbReference>
<feature type="domain" description="Cytidyltransferase-like" evidence="13">
    <location>
        <begin position="351"/>
        <end position="475"/>
    </location>
</feature>
<dbReference type="OrthoDB" id="9802794at2"/>
<dbReference type="Pfam" id="PF01467">
    <property type="entry name" value="CTP_transf_like"/>
    <property type="match status" value="1"/>
</dbReference>
<dbReference type="EMBL" id="QGLT01000003">
    <property type="protein sequence ID" value="PXZ00260.1"/>
    <property type="molecule type" value="Genomic_DNA"/>
</dbReference>
<dbReference type="InterPro" id="IPR004821">
    <property type="entry name" value="Cyt_trans-like"/>
</dbReference>
<protein>
    <recommendedName>
        <fullName evidence="11">Bifunctional protein HldE</fullName>
    </recommendedName>
    <domain>
        <recommendedName>
            <fullName evidence="11">D-beta-D-heptose 7-phosphate kinase</fullName>
            <ecNumber evidence="11">2.7.1.167</ecNumber>
        </recommendedName>
        <alternativeName>
            <fullName evidence="11">D-beta-D-heptose 7-phosphotransferase</fullName>
        </alternativeName>
        <alternativeName>
            <fullName evidence="11">D-glycero-beta-D-manno-heptose-7-phosphate kinase</fullName>
        </alternativeName>
    </domain>
    <domain>
        <recommendedName>
            <fullName evidence="11">D-beta-D-heptose 1-phosphate adenylyltransferase</fullName>
            <ecNumber evidence="11">2.7.7.70</ecNumber>
        </recommendedName>
        <alternativeName>
            <fullName evidence="11">D-glycero-beta-D-manno-heptose 1-phosphate adenylyltransferase</fullName>
        </alternativeName>
    </domain>
</protein>
<dbReference type="FunFam" id="3.40.1190.20:FF:000002">
    <property type="entry name" value="Bifunctional protein HldE"/>
    <property type="match status" value="1"/>
</dbReference>
<comment type="subunit">
    <text evidence="11">Homodimer.</text>
</comment>
<evidence type="ECO:0000256" key="6">
    <source>
        <dbReference type="ARBA" id="ARBA00022777"/>
    </source>
</evidence>
<comment type="catalytic activity">
    <reaction evidence="11">
        <text>D-glycero-beta-D-manno-heptose 7-phosphate + ATP = D-glycero-beta-D-manno-heptose 1,7-bisphosphate + ADP + H(+)</text>
        <dbReference type="Rhea" id="RHEA:27473"/>
        <dbReference type="ChEBI" id="CHEBI:15378"/>
        <dbReference type="ChEBI" id="CHEBI:30616"/>
        <dbReference type="ChEBI" id="CHEBI:60204"/>
        <dbReference type="ChEBI" id="CHEBI:60208"/>
        <dbReference type="ChEBI" id="CHEBI:456216"/>
        <dbReference type="EC" id="2.7.1.167"/>
    </reaction>
</comment>
<feature type="binding site" evidence="11">
    <location>
        <begin position="195"/>
        <end position="198"/>
    </location>
    <ligand>
        <name>ATP</name>
        <dbReference type="ChEBI" id="CHEBI:30616"/>
    </ligand>
</feature>
<keyword evidence="4 11" id="KW-0548">Nucleotidyltransferase</keyword>
<evidence type="ECO:0000313" key="15">
    <source>
        <dbReference type="Proteomes" id="UP000247565"/>
    </source>
</evidence>
<keyword evidence="15" id="KW-1185">Reference proteome</keyword>
<evidence type="ECO:0000256" key="4">
    <source>
        <dbReference type="ARBA" id="ARBA00022695"/>
    </source>
</evidence>
<comment type="similarity">
    <text evidence="11">In the C-terminal section; belongs to the cytidylyltransferase family.</text>
</comment>
<gene>
    <name evidence="11" type="primary">hldE</name>
    <name evidence="14" type="ORF">DK869_06410</name>
</gene>
<dbReference type="InterPro" id="IPR011611">
    <property type="entry name" value="PfkB_dom"/>
</dbReference>
<comment type="function">
    <text evidence="2 11">Catalyzes the ADP transfer from ATP to D-glycero-beta-D-manno-heptose 1-phosphate, yielding ADP-D-glycero-beta-D-manno-heptose.</text>
</comment>
<reference evidence="14 15" key="1">
    <citation type="submission" date="2018-05" db="EMBL/GenBank/DDBJ databases">
        <title>Reference genomes for bee gut microbiota database.</title>
        <authorList>
            <person name="Ellegaard K.M."/>
        </authorList>
    </citation>
    <scope>NUCLEOTIDE SEQUENCE [LARGE SCALE GENOMIC DNA]</scope>
    <source>
        <strain evidence="14 15">ESL0284</strain>
    </source>
</reference>
<keyword evidence="9 11" id="KW-0119">Carbohydrate metabolism</keyword>
<evidence type="ECO:0000313" key="14">
    <source>
        <dbReference type="EMBL" id="PXZ00260.1"/>
    </source>
</evidence>
<evidence type="ECO:0000256" key="5">
    <source>
        <dbReference type="ARBA" id="ARBA00022741"/>
    </source>
</evidence>
<evidence type="ECO:0000256" key="1">
    <source>
        <dbReference type="ARBA" id="ARBA00002319"/>
    </source>
</evidence>
<dbReference type="InterPro" id="IPR029056">
    <property type="entry name" value="Ribokinase-like"/>
</dbReference>
<dbReference type="NCBIfam" id="TIGR02198">
    <property type="entry name" value="rfaE_dom_I"/>
    <property type="match status" value="1"/>
</dbReference>
<dbReference type="GO" id="GO:0005829">
    <property type="term" value="C:cytosol"/>
    <property type="evidence" value="ECO:0007669"/>
    <property type="project" value="TreeGrafter"/>
</dbReference>
<dbReference type="Proteomes" id="UP000247565">
    <property type="component" value="Unassembled WGS sequence"/>
</dbReference>
<keyword evidence="7 11" id="KW-0067">ATP-binding</keyword>
<feature type="region of interest" description="Cytidylyltransferase" evidence="11">
    <location>
        <begin position="351"/>
        <end position="481"/>
    </location>
</feature>
<comment type="function">
    <text evidence="1 11">Catalyzes the phosphorylation of D-glycero-D-manno-heptose 7-phosphate at the C-1 position to selectively form D-glycero-beta-D-manno-heptose-1,7-bisphosphate.</text>
</comment>
<feature type="region of interest" description="Ribokinase" evidence="11">
    <location>
        <begin position="1"/>
        <end position="325"/>
    </location>
</feature>
<dbReference type="NCBIfam" id="TIGR02199">
    <property type="entry name" value="rfaE_dom_II"/>
    <property type="match status" value="1"/>
</dbReference>
<dbReference type="UniPathway" id="UPA00356">
    <property type="reaction ID" value="UER00437"/>
</dbReference>
<dbReference type="Gene3D" id="3.40.50.620">
    <property type="entry name" value="HUPs"/>
    <property type="match status" value="1"/>
</dbReference>
<organism evidence="14 15">
    <name type="scientific">Commensalibacter melissae</name>
    <dbReference type="NCBI Taxonomy" id="2070537"/>
    <lineage>
        <taxon>Bacteria</taxon>
        <taxon>Pseudomonadati</taxon>
        <taxon>Pseudomonadota</taxon>
        <taxon>Alphaproteobacteria</taxon>
        <taxon>Acetobacterales</taxon>
        <taxon>Acetobacteraceae</taxon>
    </lineage>
</organism>
<dbReference type="GO" id="GO:0097171">
    <property type="term" value="P:ADP-L-glycero-beta-D-manno-heptose biosynthetic process"/>
    <property type="evidence" value="ECO:0007669"/>
    <property type="project" value="UniProtKB-UniPathway"/>
</dbReference>
<evidence type="ECO:0000259" key="12">
    <source>
        <dbReference type="Pfam" id="PF00294"/>
    </source>
</evidence>
<dbReference type="GO" id="GO:0005524">
    <property type="term" value="F:ATP binding"/>
    <property type="evidence" value="ECO:0007669"/>
    <property type="project" value="UniProtKB-UniRule"/>
</dbReference>
<accession>A0A318N156</accession>